<keyword evidence="2" id="KW-1185">Reference proteome</keyword>
<evidence type="ECO:0000313" key="1">
    <source>
        <dbReference type="EMBL" id="GIG96407.1"/>
    </source>
</evidence>
<proteinExistence type="predicted"/>
<comment type="caution">
    <text evidence="1">The sequence shown here is derived from an EMBL/GenBank/DDBJ whole genome shotgun (WGS) entry which is preliminary data.</text>
</comment>
<sequence>MDFSRAVAALRAALADSSRAQAAPDLLEQVLGLIRPSIGLAVPARSRNGAPAGPVAGWYGGLPGLPDGVPWPDHQGRPMTLLAQLDCAALAPLLGPEWMLPGSGTLLFFSDEWFHADFGADPGDDGCAVLHVPAGMPDRTAPPEATVIPALPLVAAAVLAAPDYAEPELAAVFSADAIRVMGLVAEIRDRLPTVRHRLLGWPDSPVTGPAGRRPLLALEAEQGTAWGELVGVSFWIDGSDLAAGRFSRVRRYLDVA</sequence>
<dbReference type="SUPFAM" id="SSF103032">
    <property type="entry name" value="Hypothetical protein YwqG"/>
    <property type="match status" value="1"/>
</dbReference>
<dbReference type="InterPro" id="IPR035948">
    <property type="entry name" value="YwqG-like_sf"/>
</dbReference>
<accession>A0ABQ4EP23</accession>
<protein>
    <recommendedName>
        <fullName evidence="3">DUF1963 domain-containing protein</fullName>
    </recommendedName>
</protein>
<evidence type="ECO:0000313" key="2">
    <source>
        <dbReference type="Proteomes" id="UP000621500"/>
    </source>
</evidence>
<dbReference type="RefSeq" id="WP_203857944.1">
    <property type="nucleotide sequence ID" value="NZ_BAAAZQ010000004.1"/>
</dbReference>
<evidence type="ECO:0008006" key="3">
    <source>
        <dbReference type="Google" id="ProtNLM"/>
    </source>
</evidence>
<dbReference type="Proteomes" id="UP000621500">
    <property type="component" value="Unassembled WGS sequence"/>
</dbReference>
<dbReference type="EMBL" id="BONX01000018">
    <property type="protein sequence ID" value="GIG96407.1"/>
    <property type="molecule type" value="Genomic_DNA"/>
</dbReference>
<dbReference type="InterPro" id="IPR015315">
    <property type="entry name" value="DUF1963"/>
</dbReference>
<gene>
    <name evidence="1" type="ORF">Pma05_29800</name>
</gene>
<name>A0ABQ4EP23_9ACTN</name>
<dbReference type="Pfam" id="PF09234">
    <property type="entry name" value="DUF1963"/>
    <property type="match status" value="1"/>
</dbReference>
<reference evidence="1 2" key="1">
    <citation type="submission" date="2021-01" db="EMBL/GenBank/DDBJ databases">
        <title>Whole genome shotgun sequence of Plantactinospora mayteni NBRC 109088.</title>
        <authorList>
            <person name="Komaki H."/>
            <person name="Tamura T."/>
        </authorList>
    </citation>
    <scope>NUCLEOTIDE SEQUENCE [LARGE SCALE GENOMIC DNA]</scope>
    <source>
        <strain evidence="1 2">NBRC 109088</strain>
    </source>
</reference>
<organism evidence="1 2">
    <name type="scientific">Plantactinospora mayteni</name>
    <dbReference type="NCBI Taxonomy" id="566021"/>
    <lineage>
        <taxon>Bacteria</taxon>
        <taxon>Bacillati</taxon>
        <taxon>Actinomycetota</taxon>
        <taxon>Actinomycetes</taxon>
        <taxon>Micromonosporales</taxon>
        <taxon>Micromonosporaceae</taxon>
        <taxon>Plantactinospora</taxon>
    </lineage>
</organism>
<dbReference type="Gene3D" id="2.30.320.10">
    <property type="entry name" value="YwqG-like"/>
    <property type="match status" value="1"/>
</dbReference>